<protein>
    <submittedName>
        <fullName evidence="3 4">SET domain-containing protein 4</fullName>
    </submittedName>
</protein>
<name>A0A6J2XCD2_SITOR</name>
<organism evidence="2 4">
    <name type="scientific">Sitophilus oryzae</name>
    <name type="common">Rice weevil</name>
    <name type="synonym">Curculio oryzae</name>
    <dbReference type="NCBI Taxonomy" id="7048"/>
    <lineage>
        <taxon>Eukaryota</taxon>
        <taxon>Metazoa</taxon>
        <taxon>Ecdysozoa</taxon>
        <taxon>Arthropoda</taxon>
        <taxon>Hexapoda</taxon>
        <taxon>Insecta</taxon>
        <taxon>Pterygota</taxon>
        <taxon>Neoptera</taxon>
        <taxon>Endopterygota</taxon>
        <taxon>Coleoptera</taxon>
        <taxon>Polyphaga</taxon>
        <taxon>Cucujiformia</taxon>
        <taxon>Curculionidae</taxon>
        <taxon>Dryophthorinae</taxon>
        <taxon>Sitophilus</taxon>
    </lineage>
</organism>
<evidence type="ECO:0000313" key="4">
    <source>
        <dbReference type="RefSeq" id="XP_030748615.1"/>
    </source>
</evidence>
<dbReference type="KEGG" id="soy:115876797"/>
<dbReference type="AlphaFoldDB" id="A0A6J2XCD2"/>
<dbReference type="SUPFAM" id="SSF82199">
    <property type="entry name" value="SET domain"/>
    <property type="match status" value="1"/>
</dbReference>
<dbReference type="GO" id="GO:0016279">
    <property type="term" value="F:protein-lysine N-methyltransferase activity"/>
    <property type="evidence" value="ECO:0007669"/>
    <property type="project" value="InterPro"/>
</dbReference>
<dbReference type="PANTHER" id="PTHR13271:SF151">
    <property type="entry name" value="SET DOMAIN-CONTAINING PROTEIN 4"/>
    <property type="match status" value="1"/>
</dbReference>
<dbReference type="GeneID" id="115876797"/>
<evidence type="ECO:0000259" key="1">
    <source>
        <dbReference type="PROSITE" id="PS50280"/>
    </source>
</evidence>
<dbReference type="RefSeq" id="XP_030748615.1">
    <property type="nucleotide sequence ID" value="XM_030892755.1"/>
</dbReference>
<feature type="domain" description="SET" evidence="1">
    <location>
        <begin position="42"/>
        <end position="279"/>
    </location>
</feature>
<sequence>MGRTYRKRKRKRCQASSINLNHESTTINLLKWLNGHDFLNSAALELRHFPITGRGITSRKCVKENDVLIRIPMELLITFATVDKSGLLQCIRGQNSFSIHVLLSFFIAIEKHKKESSFWVKYIQSLPDPEPVLPWTDFSDNIQLFPDDIRAKSRKFLDEFNEGCLKLKSSINDQALCQCCKKTLVSVLDKSLFRWAYVLVNTRAVYIDPQLVLSMSDEEGISILSDKPSMALCPLLDMFNHHYMAGTNADVIQDKGQLYYELRTLRNYKKHEQFFICYGSHDNVRLLLEYGFFIPGNVNDCVYFNLKEIVKVLNVSLCERRYKFIKRHQFDDKDVYVRLCEASFNMKAVLFVCVFPNVLNYDAVVFSDCYPSEFRQIMNDCIKTLLEYKLCIMKEDSEKVSSTLLQSKHLSLLKTFLEYRIEFVETMLYQFSEPNIT</sequence>
<dbReference type="PROSITE" id="PS50280">
    <property type="entry name" value="SET"/>
    <property type="match status" value="1"/>
</dbReference>
<accession>A0A6J2XCD2</accession>
<dbReference type="OrthoDB" id="341421at2759"/>
<keyword evidence="2" id="KW-1185">Reference proteome</keyword>
<dbReference type="RefSeq" id="XP_030748604.1">
    <property type="nucleotide sequence ID" value="XM_030892744.1"/>
</dbReference>
<proteinExistence type="predicted"/>
<dbReference type="CDD" id="cd19177">
    <property type="entry name" value="SET_SETD4"/>
    <property type="match status" value="1"/>
</dbReference>
<reference evidence="3 4" key="1">
    <citation type="submission" date="2025-04" db="UniProtKB">
        <authorList>
            <consortium name="RefSeq"/>
        </authorList>
    </citation>
    <scope>IDENTIFICATION</scope>
    <source>
        <tissue evidence="3 4">Gonads</tissue>
    </source>
</reference>
<dbReference type="InterPro" id="IPR001214">
    <property type="entry name" value="SET_dom"/>
</dbReference>
<evidence type="ECO:0000313" key="2">
    <source>
        <dbReference type="Proteomes" id="UP000504635"/>
    </source>
</evidence>
<dbReference type="PANTHER" id="PTHR13271">
    <property type="entry name" value="UNCHARACTERIZED PUTATIVE METHYLTRANSFERASE"/>
    <property type="match status" value="1"/>
</dbReference>
<dbReference type="InterPro" id="IPR044429">
    <property type="entry name" value="SETD4_SET"/>
</dbReference>
<dbReference type="Gene3D" id="3.90.1410.10">
    <property type="entry name" value="set domain protein methyltransferase, domain 1"/>
    <property type="match status" value="1"/>
</dbReference>
<dbReference type="InterPro" id="IPR046341">
    <property type="entry name" value="SET_dom_sf"/>
</dbReference>
<evidence type="ECO:0000313" key="3">
    <source>
        <dbReference type="RefSeq" id="XP_030748604.1"/>
    </source>
</evidence>
<dbReference type="Proteomes" id="UP000504635">
    <property type="component" value="Unplaced"/>
</dbReference>
<dbReference type="InterPro" id="IPR050600">
    <property type="entry name" value="SETD3_SETD6_MTase"/>
</dbReference>
<dbReference type="Pfam" id="PF00856">
    <property type="entry name" value="SET"/>
    <property type="match status" value="1"/>
</dbReference>
<gene>
    <name evidence="3 4" type="primary">LOC115876797</name>
</gene>